<evidence type="ECO:0000256" key="4">
    <source>
        <dbReference type="ARBA" id="ARBA00023040"/>
    </source>
</evidence>
<keyword evidence="3" id="KW-1133">Transmembrane helix</keyword>
<evidence type="ECO:0000256" key="1">
    <source>
        <dbReference type="ARBA" id="ARBA00004370"/>
    </source>
</evidence>
<dbReference type="Gene3D" id="3.40.50.2300">
    <property type="match status" value="2"/>
</dbReference>
<dbReference type="AlphaFoldDB" id="A0A1X7SN43"/>
<dbReference type="GO" id="GO:0004965">
    <property type="term" value="F:G protein-coupled GABA receptor activity"/>
    <property type="evidence" value="ECO:0007669"/>
    <property type="project" value="InterPro"/>
</dbReference>
<organism evidence="11">
    <name type="scientific">Amphimedon queenslandica</name>
    <name type="common">Sponge</name>
    <dbReference type="NCBI Taxonomy" id="400682"/>
    <lineage>
        <taxon>Eukaryota</taxon>
        <taxon>Metazoa</taxon>
        <taxon>Porifera</taxon>
        <taxon>Demospongiae</taxon>
        <taxon>Heteroscleromorpha</taxon>
        <taxon>Haplosclerida</taxon>
        <taxon>Niphatidae</taxon>
        <taxon>Amphimedon</taxon>
    </lineage>
</organism>
<evidence type="ECO:0000256" key="2">
    <source>
        <dbReference type="ARBA" id="ARBA00022692"/>
    </source>
</evidence>
<evidence type="ECO:0000256" key="8">
    <source>
        <dbReference type="ARBA" id="ARBA00023224"/>
    </source>
</evidence>
<evidence type="ECO:0000256" key="9">
    <source>
        <dbReference type="SAM" id="MobiDB-lite"/>
    </source>
</evidence>
<keyword evidence="2" id="KW-0812">Transmembrane</keyword>
<dbReference type="InParanoid" id="A0A1X7SN43"/>
<dbReference type="PANTHER" id="PTHR10519:SF20">
    <property type="entry name" value="G-PROTEIN COUPLED RECEPTOR 156-RELATED"/>
    <property type="match status" value="1"/>
</dbReference>
<keyword evidence="4" id="KW-0297">G-protein coupled receptor</keyword>
<dbReference type="InterPro" id="IPR001828">
    <property type="entry name" value="ANF_lig-bd_rcpt"/>
</dbReference>
<dbReference type="EnsemblMetazoa" id="Aqu2.1.03506_001">
    <property type="protein sequence ID" value="Aqu2.1.03506_001"/>
    <property type="gene ID" value="Aqu2.1.03506"/>
</dbReference>
<evidence type="ECO:0000313" key="11">
    <source>
        <dbReference type="EnsemblMetazoa" id="Aqu2.1.03506_001"/>
    </source>
</evidence>
<dbReference type="InterPro" id="IPR028082">
    <property type="entry name" value="Peripla_BP_I"/>
</dbReference>
<dbReference type="GO" id="GO:0007214">
    <property type="term" value="P:gamma-aminobutyric acid signaling pathway"/>
    <property type="evidence" value="ECO:0007669"/>
    <property type="project" value="TreeGrafter"/>
</dbReference>
<feature type="domain" description="Receptor ligand binding region" evidence="10">
    <location>
        <begin position="2"/>
        <end position="115"/>
    </location>
</feature>
<dbReference type="GO" id="GO:0038039">
    <property type="term" value="C:G protein-coupled receptor heterodimeric complex"/>
    <property type="evidence" value="ECO:0007669"/>
    <property type="project" value="TreeGrafter"/>
</dbReference>
<dbReference type="PANTHER" id="PTHR10519">
    <property type="entry name" value="GABA-B RECEPTOR"/>
    <property type="match status" value="1"/>
</dbReference>
<evidence type="ECO:0000259" key="10">
    <source>
        <dbReference type="Pfam" id="PF01094"/>
    </source>
</evidence>
<sequence>MIISFASSSVHLRDRDRFKNYFQIYASESNYIPGIASIMTFYGWSRVVIITEKVTLFTETEETLFELLTTKSVNATRIDFESDDDPADIPNLFPENGRIFFLNMWEPKARQVICEHPYQFCTVKGGSFRVGKRYGSVKRSKFCLIAIVAEMSNGDTPSDSDDDYSTPPEGSDDEDGGTATDHSQVVGEANMNTSENIIEGANPQSEIYDIYIRYFEYTIF</sequence>
<accession>A0A1X7SN43</accession>
<keyword evidence="6" id="KW-0675">Receptor</keyword>
<feature type="compositionally biased region" description="Acidic residues" evidence="9">
    <location>
        <begin position="158"/>
        <end position="176"/>
    </location>
</feature>
<feature type="region of interest" description="Disordered" evidence="9">
    <location>
        <begin position="154"/>
        <end position="182"/>
    </location>
</feature>
<dbReference type="Pfam" id="PF01094">
    <property type="entry name" value="ANF_receptor"/>
    <property type="match status" value="1"/>
</dbReference>
<protein>
    <recommendedName>
        <fullName evidence="10">Receptor ligand binding region domain-containing protein</fullName>
    </recommendedName>
</protein>
<evidence type="ECO:0000256" key="3">
    <source>
        <dbReference type="ARBA" id="ARBA00022989"/>
    </source>
</evidence>
<keyword evidence="7" id="KW-0325">Glycoprotein</keyword>
<keyword evidence="8" id="KW-0807">Transducer</keyword>
<dbReference type="SUPFAM" id="SSF53822">
    <property type="entry name" value="Periplasmic binding protein-like I"/>
    <property type="match status" value="1"/>
</dbReference>
<proteinExistence type="predicted"/>
<keyword evidence="5" id="KW-0472">Membrane</keyword>
<dbReference type="OrthoDB" id="2150267at2759"/>
<comment type="subcellular location">
    <subcellularLocation>
        <location evidence="1">Membrane</location>
    </subcellularLocation>
</comment>
<evidence type="ECO:0000256" key="6">
    <source>
        <dbReference type="ARBA" id="ARBA00023170"/>
    </source>
</evidence>
<dbReference type="InterPro" id="IPR002455">
    <property type="entry name" value="GPCR3_GABA-B"/>
</dbReference>
<evidence type="ECO:0000256" key="7">
    <source>
        <dbReference type="ARBA" id="ARBA00023180"/>
    </source>
</evidence>
<name>A0A1X7SN43_AMPQE</name>
<evidence type="ECO:0000256" key="5">
    <source>
        <dbReference type="ARBA" id="ARBA00023136"/>
    </source>
</evidence>
<reference evidence="11" key="1">
    <citation type="submission" date="2017-05" db="UniProtKB">
        <authorList>
            <consortium name="EnsemblMetazoa"/>
        </authorList>
    </citation>
    <scope>IDENTIFICATION</scope>
</reference>